<organism evidence="1 2">
    <name type="scientific">Ceratopteris richardii</name>
    <name type="common">Triangle waterfern</name>
    <dbReference type="NCBI Taxonomy" id="49495"/>
    <lineage>
        <taxon>Eukaryota</taxon>
        <taxon>Viridiplantae</taxon>
        <taxon>Streptophyta</taxon>
        <taxon>Embryophyta</taxon>
        <taxon>Tracheophyta</taxon>
        <taxon>Polypodiopsida</taxon>
        <taxon>Polypodiidae</taxon>
        <taxon>Polypodiales</taxon>
        <taxon>Pteridineae</taxon>
        <taxon>Pteridaceae</taxon>
        <taxon>Parkerioideae</taxon>
        <taxon>Ceratopteris</taxon>
    </lineage>
</organism>
<dbReference type="AlphaFoldDB" id="A0A8T2SY09"/>
<sequence length="69" mass="8162">MGWLHCLSKLWRSTMSCFLPQHQGLTFEKLSQDVQECSYEDVQVLWSILHNPPHISPQRSKGLRKPWQN</sequence>
<protein>
    <submittedName>
        <fullName evidence="1">Uncharacterized protein</fullName>
    </submittedName>
</protein>
<accession>A0A8T2SY09</accession>
<evidence type="ECO:0000313" key="2">
    <source>
        <dbReference type="Proteomes" id="UP000825935"/>
    </source>
</evidence>
<gene>
    <name evidence="1" type="ORF">KP509_17G056300</name>
</gene>
<dbReference type="EMBL" id="CM035422">
    <property type="protein sequence ID" value="KAH7373447.1"/>
    <property type="molecule type" value="Genomic_DNA"/>
</dbReference>
<name>A0A8T2SY09_CERRI</name>
<keyword evidence="2" id="KW-1185">Reference proteome</keyword>
<proteinExistence type="predicted"/>
<evidence type="ECO:0000313" key="1">
    <source>
        <dbReference type="EMBL" id="KAH7373447.1"/>
    </source>
</evidence>
<reference evidence="1" key="1">
    <citation type="submission" date="2021-08" db="EMBL/GenBank/DDBJ databases">
        <title>WGS assembly of Ceratopteris richardii.</title>
        <authorList>
            <person name="Marchant D.B."/>
            <person name="Chen G."/>
            <person name="Jenkins J."/>
            <person name="Shu S."/>
            <person name="Leebens-Mack J."/>
            <person name="Grimwood J."/>
            <person name="Schmutz J."/>
            <person name="Soltis P."/>
            <person name="Soltis D."/>
            <person name="Chen Z.-H."/>
        </authorList>
    </citation>
    <scope>NUCLEOTIDE SEQUENCE</scope>
    <source>
        <strain evidence="1">Whitten #5841</strain>
        <tissue evidence="1">Leaf</tissue>
    </source>
</reference>
<dbReference type="OrthoDB" id="689242at2759"/>
<comment type="caution">
    <text evidence="1">The sequence shown here is derived from an EMBL/GenBank/DDBJ whole genome shotgun (WGS) entry which is preliminary data.</text>
</comment>
<dbReference type="Proteomes" id="UP000825935">
    <property type="component" value="Chromosome 17"/>
</dbReference>